<gene>
    <name evidence="8" type="primary">jg18962</name>
    <name evidence="8" type="ORF">PAEG_LOCUS27821</name>
</gene>
<protein>
    <recommendedName>
        <fullName evidence="2 5">peptidylprolyl isomerase</fullName>
        <ecNumber evidence="2 5">5.2.1.8</ecNumber>
    </recommendedName>
</protein>
<dbReference type="GO" id="GO:0005737">
    <property type="term" value="C:cytoplasm"/>
    <property type="evidence" value="ECO:0007669"/>
    <property type="project" value="TreeGrafter"/>
</dbReference>
<dbReference type="SUPFAM" id="SSF54534">
    <property type="entry name" value="FKBP-like"/>
    <property type="match status" value="1"/>
</dbReference>
<dbReference type="PANTHER" id="PTHR10516">
    <property type="entry name" value="PEPTIDYL-PROLYL CIS-TRANS ISOMERASE"/>
    <property type="match status" value="1"/>
</dbReference>
<keyword evidence="4 5" id="KW-0413">Isomerase</keyword>
<evidence type="ECO:0000313" key="9">
    <source>
        <dbReference type="Proteomes" id="UP000838756"/>
    </source>
</evidence>
<dbReference type="PANTHER" id="PTHR10516:SF443">
    <property type="entry name" value="FK506-BINDING PROTEIN 59-RELATED"/>
    <property type="match status" value="1"/>
</dbReference>
<dbReference type="OrthoDB" id="433738at2759"/>
<dbReference type="InterPro" id="IPR050689">
    <property type="entry name" value="FKBP-type_PPIase"/>
</dbReference>
<feature type="domain" description="PPIase FKBP-type" evidence="7">
    <location>
        <begin position="34"/>
        <end position="71"/>
    </location>
</feature>
<accession>A0A8S4SR45</accession>
<feature type="region of interest" description="Disordered" evidence="6">
    <location>
        <begin position="152"/>
        <end position="175"/>
    </location>
</feature>
<evidence type="ECO:0000256" key="3">
    <source>
        <dbReference type="ARBA" id="ARBA00023110"/>
    </source>
</evidence>
<sequence length="189" mass="21485">MTVDEGVDITEAGDRGVLKRITKEGAGTETPSAGSQVTVHYVGTLLDGTKFDSSRDRNEPFDFQLGKVKIIFDQWRACLLHYQPITRVTVVCSQAAANQILVCRATLQKQKQLEKTMYANMFDKFAKKDAQEEKLKAKQMFDMIGEKVGEWGKGEGEWTDEQRDRKPTEFEKENPNILLLDKDGQFENM</sequence>
<dbReference type="InterPro" id="IPR046357">
    <property type="entry name" value="PPIase_dom_sf"/>
</dbReference>
<evidence type="ECO:0000259" key="7">
    <source>
        <dbReference type="PROSITE" id="PS50059"/>
    </source>
</evidence>
<organism evidence="8 9">
    <name type="scientific">Pararge aegeria aegeria</name>
    <dbReference type="NCBI Taxonomy" id="348720"/>
    <lineage>
        <taxon>Eukaryota</taxon>
        <taxon>Metazoa</taxon>
        <taxon>Ecdysozoa</taxon>
        <taxon>Arthropoda</taxon>
        <taxon>Hexapoda</taxon>
        <taxon>Insecta</taxon>
        <taxon>Pterygota</taxon>
        <taxon>Neoptera</taxon>
        <taxon>Endopterygota</taxon>
        <taxon>Lepidoptera</taxon>
        <taxon>Glossata</taxon>
        <taxon>Ditrysia</taxon>
        <taxon>Papilionoidea</taxon>
        <taxon>Nymphalidae</taxon>
        <taxon>Satyrinae</taxon>
        <taxon>Satyrini</taxon>
        <taxon>Parargina</taxon>
        <taxon>Pararge</taxon>
    </lineage>
</organism>
<dbReference type="GO" id="GO:0003755">
    <property type="term" value="F:peptidyl-prolyl cis-trans isomerase activity"/>
    <property type="evidence" value="ECO:0007669"/>
    <property type="project" value="UniProtKB-KW"/>
</dbReference>
<keyword evidence="3 5" id="KW-0697">Rotamase</keyword>
<comment type="caution">
    <text evidence="8">The sequence shown here is derived from an EMBL/GenBank/DDBJ whole genome shotgun (WGS) entry which is preliminary data.</text>
</comment>
<name>A0A8S4SR45_9NEOP</name>
<comment type="catalytic activity">
    <reaction evidence="1 5">
        <text>[protein]-peptidylproline (omega=180) = [protein]-peptidylproline (omega=0)</text>
        <dbReference type="Rhea" id="RHEA:16237"/>
        <dbReference type="Rhea" id="RHEA-COMP:10747"/>
        <dbReference type="Rhea" id="RHEA-COMP:10748"/>
        <dbReference type="ChEBI" id="CHEBI:83833"/>
        <dbReference type="ChEBI" id="CHEBI:83834"/>
        <dbReference type="EC" id="5.2.1.8"/>
    </reaction>
</comment>
<dbReference type="Proteomes" id="UP000838756">
    <property type="component" value="Unassembled WGS sequence"/>
</dbReference>
<dbReference type="InterPro" id="IPR001179">
    <property type="entry name" value="PPIase_FKBP_dom"/>
</dbReference>
<dbReference type="AlphaFoldDB" id="A0A8S4SR45"/>
<dbReference type="PROSITE" id="PS50059">
    <property type="entry name" value="FKBP_PPIASE"/>
    <property type="match status" value="1"/>
</dbReference>
<evidence type="ECO:0000256" key="1">
    <source>
        <dbReference type="ARBA" id="ARBA00000971"/>
    </source>
</evidence>
<keyword evidence="9" id="KW-1185">Reference proteome</keyword>
<dbReference type="EMBL" id="CAKXAJ010026541">
    <property type="protein sequence ID" value="CAH2269763.1"/>
    <property type="molecule type" value="Genomic_DNA"/>
</dbReference>
<reference evidence="8" key="1">
    <citation type="submission" date="2022-03" db="EMBL/GenBank/DDBJ databases">
        <authorList>
            <person name="Lindestad O."/>
        </authorList>
    </citation>
    <scope>NUCLEOTIDE SEQUENCE</scope>
</reference>
<evidence type="ECO:0000256" key="6">
    <source>
        <dbReference type="SAM" id="MobiDB-lite"/>
    </source>
</evidence>
<dbReference type="Gene3D" id="3.10.50.40">
    <property type="match status" value="1"/>
</dbReference>
<evidence type="ECO:0000256" key="4">
    <source>
        <dbReference type="ARBA" id="ARBA00023235"/>
    </source>
</evidence>
<proteinExistence type="predicted"/>
<evidence type="ECO:0000256" key="5">
    <source>
        <dbReference type="PROSITE-ProRule" id="PRU00277"/>
    </source>
</evidence>
<dbReference type="Pfam" id="PF00254">
    <property type="entry name" value="FKBP_C"/>
    <property type="match status" value="1"/>
</dbReference>
<evidence type="ECO:0000256" key="2">
    <source>
        <dbReference type="ARBA" id="ARBA00013194"/>
    </source>
</evidence>
<dbReference type="EC" id="5.2.1.8" evidence="2 5"/>
<evidence type="ECO:0000313" key="8">
    <source>
        <dbReference type="EMBL" id="CAH2269763.1"/>
    </source>
</evidence>